<organism evidence="2">
    <name type="scientific">Longilinea arvoryzae</name>
    <dbReference type="NCBI Taxonomy" id="360412"/>
    <lineage>
        <taxon>Bacteria</taxon>
        <taxon>Bacillati</taxon>
        <taxon>Chloroflexota</taxon>
        <taxon>Anaerolineae</taxon>
        <taxon>Anaerolineales</taxon>
        <taxon>Anaerolineaceae</taxon>
        <taxon>Longilinea</taxon>
    </lineage>
</organism>
<dbReference type="SUPFAM" id="SSF55729">
    <property type="entry name" value="Acyl-CoA N-acyltransferases (Nat)"/>
    <property type="match status" value="2"/>
</dbReference>
<dbReference type="Gene3D" id="3.40.630.30">
    <property type="match status" value="1"/>
</dbReference>
<reference evidence="2" key="1">
    <citation type="submission" date="2015-07" db="EMBL/GenBank/DDBJ databases">
        <title>Draft Genome Sequences of Anaerolinea thermolimosa IMO-1, Bellilinea caldifistulae GOMI-1, Leptolinea tardivitalis YMTK-2, Levilinea saccharolytica KIBI-1,Longilinea arvoryzae KOME-1, Previously Described as Members of the Anaerolineaceae (Chloroflexi).</title>
        <authorList>
            <person name="Sekiguchi Y."/>
            <person name="Ohashi A."/>
            <person name="Matsuura N."/>
            <person name="Tourlousse M.D."/>
        </authorList>
    </citation>
    <scope>NUCLEOTIDE SEQUENCE [LARGE SCALE GENOMIC DNA]</scope>
    <source>
        <strain evidence="2">KOME-1</strain>
    </source>
</reference>
<dbReference type="Pfam" id="PF00583">
    <property type="entry name" value="Acetyltransf_1"/>
    <property type="match status" value="1"/>
</dbReference>
<dbReference type="GO" id="GO:0016747">
    <property type="term" value="F:acyltransferase activity, transferring groups other than amino-acyl groups"/>
    <property type="evidence" value="ECO:0007669"/>
    <property type="project" value="InterPro"/>
</dbReference>
<sequence length="306" mass="35795">MYVYDRPFDDERRDFEKMWHFVRADYAARQDHFIWLFSRLGDWKYGLWNDQKCMPTFCRDHAQLWFGPFDELLGFVLSENGDNIFFIFTLPGCDYLYAEILEWTVEHWMPRYGSLKTEVHEHQAGALIALQRRGFHSNGIVATTRAYDIQAVSENPLRLPEGFRILNMCENTDERSKTLLYHNAYHNQDQISEFDLLTTVYSHQNPAYEPAFDFSVVTPEGVHVSSCVGFNDPVHGVAEIEKVCTHSRYRRLGLAEAVIRTCMQRLKARGIRRAYITGYSNEANGLYEKLGPCGCMRWFHYELKPG</sequence>
<keyword evidence="3" id="KW-1185">Reference proteome</keyword>
<dbReference type="RefSeq" id="WP_075072091.1">
    <property type="nucleotide sequence ID" value="NZ_DF967972.1"/>
</dbReference>
<evidence type="ECO:0000313" key="2">
    <source>
        <dbReference type="EMBL" id="GAP12685.1"/>
    </source>
</evidence>
<dbReference type="EMBL" id="DF967972">
    <property type="protein sequence ID" value="GAP12685.1"/>
    <property type="molecule type" value="Genomic_DNA"/>
</dbReference>
<gene>
    <name evidence="2" type="ORF">LARV_00421</name>
</gene>
<dbReference type="CDD" id="cd04301">
    <property type="entry name" value="NAT_SF"/>
    <property type="match status" value="1"/>
</dbReference>
<accession>A0A0S7BBQ4</accession>
<dbReference type="STRING" id="360412.LARV_00421"/>
<dbReference type="InterPro" id="IPR016181">
    <property type="entry name" value="Acyl_CoA_acyltransferase"/>
</dbReference>
<dbReference type="InterPro" id="IPR000182">
    <property type="entry name" value="GNAT_dom"/>
</dbReference>
<keyword evidence="2" id="KW-0808">Transferase</keyword>
<dbReference type="Proteomes" id="UP000055060">
    <property type="component" value="Unassembled WGS sequence"/>
</dbReference>
<dbReference type="OrthoDB" id="62792at2"/>
<dbReference type="AlphaFoldDB" id="A0A0S7BBQ4"/>
<dbReference type="PROSITE" id="PS51186">
    <property type="entry name" value="GNAT"/>
    <property type="match status" value="1"/>
</dbReference>
<evidence type="ECO:0000313" key="3">
    <source>
        <dbReference type="Proteomes" id="UP000055060"/>
    </source>
</evidence>
<evidence type="ECO:0000259" key="1">
    <source>
        <dbReference type="PROSITE" id="PS51186"/>
    </source>
</evidence>
<protein>
    <submittedName>
        <fullName evidence="2">Acetyltransferases</fullName>
    </submittedName>
</protein>
<name>A0A0S7BBQ4_9CHLR</name>
<feature type="domain" description="N-acetyltransferase" evidence="1">
    <location>
        <begin position="172"/>
        <end position="306"/>
    </location>
</feature>
<proteinExistence type="predicted"/>